<dbReference type="STRING" id="133381.A0A2T9ZD78"/>
<dbReference type="EC" id="4.2.1.134" evidence="4 14"/>
<dbReference type="OrthoDB" id="46988at2759"/>
<comment type="catalytic activity">
    <reaction evidence="13 14">
        <text>a very-long-chain (3R)-3-hydroxyacyl-CoA = a very-long-chain (2E)-enoyl-CoA + H2O</text>
        <dbReference type="Rhea" id="RHEA:45812"/>
        <dbReference type="ChEBI" id="CHEBI:15377"/>
        <dbReference type="ChEBI" id="CHEBI:83728"/>
        <dbReference type="ChEBI" id="CHEBI:85440"/>
        <dbReference type="EC" id="4.2.1.134"/>
    </reaction>
</comment>
<evidence type="ECO:0000256" key="12">
    <source>
        <dbReference type="ARBA" id="ARBA00023239"/>
    </source>
</evidence>
<accession>A0A2T9ZD78</accession>
<keyword evidence="14" id="KW-0256">Endoplasmic reticulum</keyword>
<keyword evidence="6 14" id="KW-0812">Transmembrane</keyword>
<evidence type="ECO:0000256" key="5">
    <source>
        <dbReference type="ARBA" id="ARBA00022516"/>
    </source>
</evidence>
<evidence type="ECO:0000256" key="7">
    <source>
        <dbReference type="ARBA" id="ARBA00022832"/>
    </source>
</evidence>
<evidence type="ECO:0000256" key="9">
    <source>
        <dbReference type="ARBA" id="ARBA00023098"/>
    </source>
</evidence>
<reference evidence="15 16" key="1">
    <citation type="journal article" date="2018" name="MBio">
        <title>Comparative Genomics Reveals the Core Gene Toolbox for the Fungus-Insect Symbiosis.</title>
        <authorList>
            <person name="Wang Y."/>
            <person name="Stata M."/>
            <person name="Wang W."/>
            <person name="Stajich J.E."/>
            <person name="White M.M."/>
            <person name="Moncalvo J.M."/>
        </authorList>
    </citation>
    <scope>NUCLEOTIDE SEQUENCE [LARGE SCALE GENOMIC DNA]</scope>
    <source>
        <strain evidence="15 16">SC-DP-2</strain>
    </source>
</reference>
<evidence type="ECO:0000256" key="11">
    <source>
        <dbReference type="ARBA" id="ARBA00023160"/>
    </source>
</evidence>
<evidence type="ECO:0000256" key="4">
    <source>
        <dbReference type="ARBA" id="ARBA00013122"/>
    </source>
</evidence>
<keyword evidence="11 14" id="KW-0275">Fatty acid biosynthesis</keyword>
<keyword evidence="10 14" id="KW-0472">Membrane</keyword>
<evidence type="ECO:0000256" key="6">
    <source>
        <dbReference type="ARBA" id="ARBA00022692"/>
    </source>
</evidence>
<feature type="transmembrane region" description="Helical" evidence="14">
    <location>
        <begin position="12"/>
        <end position="36"/>
    </location>
</feature>
<dbReference type="PANTHER" id="PTHR11035">
    <property type="entry name" value="VERY-LONG-CHAIN (3R)-3-HYDROXYACYL-COA DEHYDRATASE"/>
    <property type="match status" value="1"/>
</dbReference>
<evidence type="ECO:0000256" key="3">
    <source>
        <dbReference type="ARBA" id="ARBA00007811"/>
    </source>
</evidence>
<dbReference type="EMBL" id="MBFS01000421">
    <property type="protein sequence ID" value="PVV02546.1"/>
    <property type="molecule type" value="Genomic_DNA"/>
</dbReference>
<protein>
    <recommendedName>
        <fullName evidence="4 14">Very-long-chain (3R)-3-hydroxyacyl-CoA dehydratase</fullName>
        <ecNumber evidence="4 14">4.2.1.134</ecNumber>
    </recommendedName>
</protein>
<dbReference type="AlphaFoldDB" id="A0A2T9ZD78"/>
<evidence type="ECO:0000256" key="14">
    <source>
        <dbReference type="RuleBase" id="RU363109"/>
    </source>
</evidence>
<dbReference type="PANTHER" id="PTHR11035:SF3">
    <property type="entry name" value="VERY-LONG-CHAIN (3R)-3-HYDROXYACYL-COA DEHYDRATASE"/>
    <property type="match status" value="1"/>
</dbReference>
<dbReference type="Pfam" id="PF04387">
    <property type="entry name" value="PTPLA"/>
    <property type="match status" value="1"/>
</dbReference>
<evidence type="ECO:0000256" key="1">
    <source>
        <dbReference type="ARBA" id="ARBA00004141"/>
    </source>
</evidence>
<keyword evidence="7 14" id="KW-0276">Fatty acid metabolism</keyword>
<keyword evidence="16" id="KW-1185">Reference proteome</keyword>
<feature type="transmembrane region" description="Helical" evidence="14">
    <location>
        <begin position="192"/>
        <end position="212"/>
    </location>
</feature>
<comment type="caution">
    <text evidence="14">Lacks conserved residue(s) required for the propagation of feature annotation.</text>
</comment>
<gene>
    <name evidence="15" type="ORF">BB560_002995</name>
</gene>
<dbReference type="GO" id="GO:0030497">
    <property type="term" value="P:fatty acid elongation"/>
    <property type="evidence" value="ECO:0007669"/>
    <property type="project" value="TreeGrafter"/>
</dbReference>
<name>A0A2T9ZD78_9FUNG</name>
<evidence type="ECO:0000256" key="2">
    <source>
        <dbReference type="ARBA" id="ARBA00005194"/>
    </source>
</evidence>
<keyword evidence="9 14" id="KW-0443">Lipid metabolism</keyword>
<dbReference type="GO" id="GO:0042761">
    <property type="term" value="P:very long-chain fatty acid biosynthetic process"/>
    <property type="evidence" value="ECO:0007669"/>
    <property type="project" value="TreeGrafter"/>
</dbReference>
<keyword evidence="5 14" id="KW-0444">Lipid biosynthesis</keyword>
<evidence type="ECO:0000256" key="8">
    <source>
        <dbReference type="ARBA" id="ARBA00022989"/>
    </source>
</evidence>
<dbReference type="UniPathway" id="UPA00094"/>
<dbReference type="GO" id="GO:0005789">
    <property type="term" value="C:endoplasmic reticulum membrane"/>
    <property type="evidence" value="ECO:0007669"/>
    <property type="project" value="UniProtKB-SubCell"/>
</dbReference>
<comment type="function">
    <text evidence="14">Catalyzes the third of the four reactions of the long-chain fatty acids elongation cycle. This endoplasmic reticulum-bound enzymatic process, allows the addition of two carbons to the chain of long- and very long-chain fatty acids/VLCFAs per cycle. This enzyme catalyzes the dehydration of the 3-hydroxyacyl-CoA intermediate into trans-2,3-enoyl-CoA, within each cycle of fatty acid elongation. Thereby, it participates to the production of VLCFAs of different chain lengths that are involved in multiple biological processes as precursors of membrane lipids and lipid mediators.</text>
</comment>
<dbReference type="InterPro" id="IPR007482">
    <property type="entry name" value="Tyr_Pase-like_PTPLA"/>
</dbReference>
<dbReference type="GO" id="GO:0030148">
    <property type="term" value="P:sphingolipid biosynthetic process"/>
    <property type="evidence" value="ECO:0007669"/>
    <property type="project" value="TreeGrafter"/>
</dbReference>
<evidence type="ECO:0000313" key="16">
    <source>
        <dbReference type="Proteomes" id="UP000245609"/>
    </source>
</evidence>
<keyword evidence="8 14" id="KW-1133">Transmembrane helix</keyword>
<keyword evidence="12 14" id="KW-0456">Lyase</keyword>
<evidence type="ECO:0000256" key="13">
    <source>
        <dbReference type="ARBA" id="ARBA00036671"/>
    </source>
</evidence>
<feature type="transmembrane region" description="Helical" evidence="14">
    <location>
        <begin position="80"/>
        <end position="111"/>
    </location>
</feature>
<comment type="caution">
    <text evidence="15">The sequence shown here is derived from an EMBL/GenBank/DDBJ whole genome shotgun (WGS) entry which is preliminary data.</text>
</comment>
<dbReference type="GO" id="GO:0102158">
    <property type="term" value="F:very-long-chain (3R)-3-hydroxyacyl-CoA dehydratase activity"/>
    <property type="evidence" value="ECO:0007669"/>
    <property type="project" value="UniProtKB-EC"/>
</dbReference>
<comment type="pathway">
    <text evidence="2 14">Lipid metabolism; fatty acid biosynthesis.</text>
</comment>
<evidence type="ECO:0000313" key="15">
    <source>
        <dbReference type="EMBL" id="PVV02546.1"/>
    </source>
</evidence>
<comment type="similarity">
    <text evidence="3 14">Belongs to the very long-chain fatty acids dehydratase HACD family.</text>
</comment>
<proteinExistence type="inferred from homology"/>
<dbReference type="Proteomes" id="UP000245609">
    <property type="component" value="Unassembled WGS sequence"/>
</dbReference>
<organism evidence="15 16">
    <name type="scientific">Smittium megazygosporum</name>
    <dbReference type="NCBI Taxonomy" id="133381"/>
    <lineage>
        <taxon>Eukaryota</taxon>
        <taxon>Fungi</taxon>
        <taxon>Fungi incertae sedis</taxon>
        <taxon>Zoopagomycota</taxon>
        <taxon>Kickxellomycotina</taxon>
        <taxon>Harpellomycetes</taxon>
        <taxon>Harpellales</taxon>
        <taxon>Legeriomycetaceae</taxon>
        <taxon>Smittium</taxon>
    </lineage>
</organism>
<sequence length="250" mass="28609">MAKSISPAVKSYLIAYNFVCTIGWGYILVASIFHFLSGNSYRTLFDAIGTPLAVVQTLNLLEVVHSALGKSHNYFKPRFLFLFPSLNCLVNSGIFTTVAQISSRIFIVWVIEYLFPEDIVVRTLGFTVQTFAWSITECIRYPFYALSLIGIEPYPLIWARYTFFYVLYPLGVWGETSQIIRSFRLAYAKSPYLFYLNVVILLNYFPAFNSLFRYMVKQRSKHVHSSTSSSKLELSAKSTIPVKSQKAKKL</sequence>
<evidence type="ECO:0000256" key="10">
    <source>
        <dbReference type="ARBA" id="ARBA00023136"/>
    </source>
</evidence>
<comment type="subcellular location">
    <subcellularLocation>
        <location evidence="14">Endoplasmic reticulum membrane</location>
        <topology evidence="14">Multi-pass membrane protein</topology>
    </subcellularLocation>
    <subcellularLocation>
        <location evidence="1">Membrane</location>
        <topology evidence="1">Multi-pass membrane protein</topology>
    </subcellularLocation>
</comment>